<dbReference type="AlphaFoldDB" id="A0A2C6DAT4"/>
<evidence type="ECO:0000313" key="3">
    <source>
        <dbReference type="Proteomes" id="UP000224974"/>
    </source>
</evidence>
<dbReference type="EMBL" id="CAADJA010000002">
    <property type="protein sequence ID" value="VFS46221.1"/>
    <property type="molecule type" value="Genomic_DNA"/>
</dbReference>
<dbReference type="STRING" id="1111728.GCA_000427805_02432"/>
<evidence type="ECO:0000313" key="4">
    <source>
        <dbReference type="Proteomes" id="UP000373449"/>
    </source>
</evidence>
<organism evidence="1 3">
    <name type="scientific">Budvicia aquatica</name>
    <dbReference type="NCBI Taxonomy" id="82979"/>
    <lineage>
        <taxon>Bacteria</taxon>
        <taxon>Pseudomonadati</taxon>
        <taxon>Pseudomonadota</taxon>
        <taxon>Gammaproteobacteria</taxon>
        <taxon>Enterobacterales</taxon>
        <taxon>Budviciaceae</taxon>
        <taxon>Budvicia</taxon>
    </lineage>
</organism>
<dbReference type="Proteomes" id="UP000373449">
    <property type="component" value="Unassembled WGS sequence"/>
</dbReference>
<gene>
    <name evidence="1" type="ORF">CRN84_02720</name>
    <name evidence="2" type="ORF">NCTC12282_01112</name>
</gene>
<reference evidence="2 4" key="3">
    <citation type="submission" date="2019-03" db="EMBL/GenBank/DDBJ databases">
        <authorList>
            <consortium name="Pathogen Informatics"/>
        </authorList>
    </citation>
    <scope>NUCLEOTIDE SEQUENCE [LARGE SCALE GENOMIC DNA]</scope>
    <source>
        <strain evidence="2 4">NCTC12282</strain>
    </source>
</reference>
<evidence type="ECO:0000313" key="2">
    <source>
        <dbReference type="EMBL" id="VFS46221.1"/>
    </source>
</evidence>
<keyword evidence="3" id="KW-1185">Reference proteome</keyword>
<proteinExistence type="predicted"/>
<dbReference type="EMBL" id="PDDX01000001">
    <property type="protein sequence ID" value="PHI28326.1"/>
    <property type="molecule type" value="Genomic_DNA"/>
</dbReference>
<name>A0A2C6DAT4_9GAMM</name>
<reference evidence="3" key="2">
    <citation type="submission" date="2017-09" db="EMBL/GenBank/DDBJ databases">
        <title>FDA dAtabase for Regulatory Grade micrObial Sequences (FDA-ARGOS): Supporting development and validation of Infectious Disease Dx tests.</title>
        <authorList>
            <person name="Minogue T."/>
            <person name="Wolcott M."/>
            <person name="Wasieloski L."/>
            <person name="Aguilar W."/>
            <person name="Moore D."/>
            <person name="Tallon L."/>
            <person name="Sadzewicz L."/>
            <person name="Ott S."/>
            <person name="Zhao X."/>
            <person name="Nagaraj S."/>
            <person name="Vavikolanu K."/>
            <person name="Aluvathingal J."/>
            <person name="Nadendla S."/>
            <person name="Sichtig H."/>
        </authorList>
    </citation>
    <scope>NUCLEOTIDE SEQUENCE [LARGE SCALE GENOMIC DNA]</scope>
    <source>
        <strain evidence="3">FDAARGOS_387</strain>
    </source>
</reference>
<sequence>MKRTRLKVVAGNVLEHFVSRNSDISGYWAMGVLHRFALNHQVYTVDLDLLNRTIEPAHSQLVSCLDHPRLMFERMVINNGLSMAEVTQALINIEFQVAYDPKLHARSFGYGDPFRCQLVIDDDLGRRRTATIGGRSAAHNPKREHRSTRGDGALKLSLNKLVIDEVSGNSDK</sequence>
<accession>A0A2C6DAT4</accession>
<dbReference type="Proteomes" id="UP000224974">
    <property type="component" value="Unassembled WGS sequence"/>
</dbReference>
<reference evidence="1" key="1">
    <citation type="submission" date="2017-09" db="EMBL/GenBank/DDBJ databases">
        <title>FDA dAtabase for Regulatory Grade micrObial Sequences (FDA-ARGOS): Supporting development and validation of Infectious Disease Dx tests.</title>
        <authorList>
            <person name="Minogue T."/>
            <person name="Wolcott M."/>
            <person name="Wasieloski L."/>
            <person name="Aguilar W."/>
            <person name="Moore D."/>
            <person name="Tallon L.J."/>
            <person name="Sadzewicz L."/>
            <person name="Ott S."/>
            <person name="Zhao X."/>
            <person name="Nagaraj S."/>
            <person name="Vavikolanu K."/>
            <person name="Aluvathingal J."/>
            <person name="Nadendla S."/>
            <person name="Sichtig H."/>
        </authorList>
    </citation>
    <scope>NUCLEOTIDE SEQUENCE</scope>
    <source>
        <strain evidence="1">FDAARGOS_387</strain>
    </source>
</reference>
<protein>
    <submittedName>
        <fullName evidence="1">Uncharacterized protein</fullName>
    </submittedName>
</protein>
<dbReference type="OrthoDB" id="8756377at2"/>
<evidence type="ECO:0000313" key="1">
    <source>
        <dbReference type="EMBL" id="PHI28326.1"/>
    </source>
</evidence>
<dbReference type="RefSeq" id="WP_029095128.1">
    <property type="nucleotide sequence ID" value="NZ_CAADJA010000002.1"/>
</dbReference>